<dbReference type="GO" id="GO:0030639">
    <property type="term" value="P:polyketide biosynthetic process"/>
    <property type="evidence" value="ECO:0007669"/>
    <property type="project" value="UniProtKB-ARBA"/>
</dbReference>
<dbReference type="PROSITE" id="PS00606">
    <property type="entry name" value="KS3_1"/>
    <property type="match status" value="1"/>
</dbReference>
<feature type="domain" description="Carrier" evidence="9">
    <location>
        <begin position="2528"/>
        <end position="2605"/>
    </location>
</feature>
<dbReference type="Gene3D" id="3.40.50.720">
    <property type="entry name" value="NAD(P)-binding Rossmann-like Domain"/>
    <property type="match status" value="2"/>
</dbReference>
<dbReference type="SUPFAM" id="SSF55048">
    <property type="entry name" value="Probable ACP-binding domain of malonyl-CoA ACP transacylase"/>
    <property type="match status" value="1"/>
</dbReference>
<feature type="domain" description="Ketosynthase family 3 (KS3)" evidence="10">
    <location>
        <begin position="28"/>
        <end position="452"/>
    </location>
</feature>
<accession>A0A9P4QJ66</accession>
<dbReference type="SMART" id="SM00823">
    <property type="entry name" value="PKS_PP"/>
    <property type="match status" value="1"/>
</dbReference>
<dbReference type="InterPro" id="IPR050091">
    <property type="entry name" value="PKS_NRPS_Biosynth_Enz"/>
</dbReference>
<keyword evidence="7" id="KW-0012">Acyltransferase</keyword>
<dbReference type="GO" id="GO:0004315">
    <property type="term" value="F:3-oxoacyl-[acyl-carrier-protein] synthase activity"/>
    <property type="evidence" value="ECO:0007669"/>
    <property type="project" value="InterPro"/>
</dbReference>
<keyword evidence="2" id="KW-0597">Phosphoprotein</keyword>
<dbReference type="InterPro" id="IPR020841">
    <property type="entry name" value="PKS_Beta-ketoAc_synthase_dom"/>
</dbReference>
<comment type="caution">
    <text evidence="12">The sequence shown here is derived from an EMBL/GenBank/DDBJ whole genome shotgun (WGS) entry which is preliminary data.</text>
</comment>
<evidence type="ECO:0000313" key="13">
    <source>
        <dbReference type="Proteomes" id="UP000799444"/>
    </source>
</evidence>
<keyword evidence="6" id="KW-0511">Multifunctional enzyme</keyword>
<dbReference type="InterPro" id="IPR014043">
    <property type="entry name" value="Acyl_transferase_dom"/>
</dbReference>
<dbReference type="Gene3D" id="3.90.180.10">
    <property type="entry name" value="Medium-chain alcohol dehydrogenases, catalytic domain"/>
    <property type="match status" value="1"/>
</dbReference>
<dbReference type="InterPro" id="IPR014030">
    <property type="entry name" value="Ketoacyl_synth_N"/>
</dbReference>
<dbReference type="PANTHER" id="PTHR43775">
    <property type="entry name" value="FATTY ACID SYNTHASE"/>
    <property type="match status" value="1"/>
</dbReference>
<keyword evidence="4" id="KW-0521">NADP</keyword>
<evidence type="ECO:0000256" key="3">
    <source>
        <dbReference type="ARBA" id="ARBA00022679"/>
    </source>
</evidence>
<dbReference type="Pfam" id="PF21089">
    <property type="entry name" value="PKS_DH_N"/>
    <property type="match status" value="1"/>
</dbReference>
<dbReference type="Pfam" id="PF14765">
    <property type="entry name" value="PS-DH"/>
    <property type="match status" value="1"/>
</dbReference>
<dbReference type="SUPFAM" id="SSF52151">
    <property type="entry name" value="FabD/lysophospholipase-like"/>
    <property type="match status" value="1"/>
</dbReference>
<evidence type="ECO:0000259" key="9">
    <source>
        <dbReference type="PROSITE" id="PS50075"/>
    </source>
</evidence>
<dbReference type="PROSITE" id="PS52019">
    <property type="entry name" value="PKS_MFAS_DH"/>
    <property type="match status" value="1"/>
</dbReference>
<feature type="active site" description="Proton donor; for dehydratase activity" evidence="8">
    <location>
        <position position="1227"/>
    </location>
</feature>
<evidence type="ECO:0000256" key="4">
    <source>
        <dbReference type="ARBA" id="ARBA00022857"/>
    </source>
</evidence>
<dbReference type="SMART" id="SM00825">
    <property type="entry name" value="PKS_KS"/>
    <property type="match status" value="1"/>
</dbReference>
<dbReference type="InterPro" id="IPR002364">
    <property type="entry name" value="Quin_OxRdtase/zeta-crystal_CS"/>
</dbReference>
<dbReference type="Pfam" id="PF08242">
    <property type="entry name" value="Methyltransf_12"/>
    <property type="match status" value="1"/>
</dbReference>
<dbReference type="InterPro" id="IPR011032">
    <property type="entry name" value="GroES-like_sf"/>
</dbReference>
<dbReference type="GO" id="GO:0006633">
    <property type="term" value="P:fatty acid biosynthetic process"/>
    <property type="evidence" value="ECO:0007669"/>
    <property type="project" value="InterPro"/>
</dbReference>
<dbReference type="Proteomes" id="UP000799444">
    <property type="component" value="Unassembled WGS sequence"/>
</dbReference>
<dbReference type="CDD" id="cd00833">
    <property type="entry name" value="PKS"/>
    <property type="match status" value="1"/>
</dbReference>
<dbReference type="InterPro" id="IPR036291">
    <property type="entry name" value="NAD(P)-bd_dom_sf"/>
</dbReference>
<dbReference type="Pfam" id="PF00109">
    <property type="entry name" value="ketoacyl-synt"/>
    <property type="match status" value="1"/>
</dbReference>
<dbReference type="InterPro" id="IPR049551">
    <property type="entry name" value="PKS_DH_C"/>
</dbReference>
<dbReference type="Pfam" id="PF08659">
    <property type="entry name" value="KR"/>
    <property type="match status" value="1"/>
</dbReference>
<reference evidence="12" key="1">
    <citation type="journal article" date="2020" name="Stud. Mycol.">
        <title>101 Dothideomycetes genomes: a test case for predicting lifestyles and emergence of pathogens.</title>
        <authorList>
            <person name="Haridas S."/>
            <person name="Albert R."/>
            <person name="Binder M."/>
            <person name="Bloem J."/>
            <person name="Labutti K."/>
            <person name="Salamov A."/>
            <person name="Andreopoulos B."/>
            <person name="Baker S."/>
            <person name="Barry K."/>
            <person name="Bills G."/>
            <person name="Bluhm B."/>
            <person name="Cannon C."/>
            <person name="Castanera R."/>
            <person name="Culley D."/>
            <person name="Daum C."/>
            <person name="Ezra D."/>
            <person name="Gonzalez J."/>
            <person name="Henrissat B."/>
            <person name="Kuo A."/>
            <person name="Liang C."/>
            <person name="Lipzen A."/>
            <person name="Lutzoni F."/>
            <person name="Magnuson J."/>
            <person name="Mondo S."/>
            <person name="Nolan M."/>
            <person name="Ohm R."/>
            <person name="Pangilinan J."/>
            <person name="Park H.-J."/>
            <person name="Ramirez L."/>
            <person name="Alfaro M."/>
            <person name="Sun H."/>
            <person name="Tritt A."/>
            <person name="Yoshinaga Y."/>
            <person name="Zwiers L.-H."/>
            <person name="Turgeon B."/>
            <person name="Goodwin S."/>
            <person name="Spatafora J."/>
            <person name="Crous P."/>
            <person name="Grigoriev I."/>
        </authorList>
    </citation>
    <scope>NUCLEOTIDE SEQUENCE</scope>
    <source>
        <strain evidence="12">CBS 125425</strain>
    </source>
</reference>
<dbReference type="GO" id="GO:0004312">
    <property type="term" value="F:fatty acid synthase activity"/>
    <property type="evidence" value="ECO:0007669"/>
    <property type="project" value="TreeGrafter"/>
</dbReference>
<dbReference type="InterPro" id="IPR018201">
    <property type="entry name" value="Ketoacyl_synth_AS"/>
</dbReference>
<dbReference type="InterPro" id="IPR013217">
    <property type="entry name" value="Methyltransf_12"/>
</dbReference>
<gene>
    <name evidence="12" type="ORF">EJ04DRAFT_569658</name>
</gene>
<dbReference type="Pfam" id="PF02801">
    <property type="entry name" value="Ketoacyl-synt_C"/>
    <property type="match status" value="1"/>
</dbReference>
<dbReference type="SUPFAM" id="SSF53335">
    <property type="entry name" value="S-adenosyl-L-methionine-dependent methyltransferases"/>
    <property type="match status" value="1"/>
</dbReference>
<name>A0A9P4QJ66_9PLEO</name>
<keyword evidence="3" id="KW-0808">Transferase</keyword>
<keyword evidence="1" id="KW-0596">Phosphopantetheine</keyword>
<keyword evidence="13" id="KW-1185">Reference proteome</keyword>
<dbReference type="GO" id="GO:0008270">
    <property type="term" value="F:zinc ion binding"/>
    <property type="evidence" value="ECO:0007669"/>
    <property type="project" value="InterPro"/>
</dbReference>
<dbReference type="PROSITE" id="PS52004">
    <property type="entry name" value="KS3_2"/>
    <property type="match status" value="1"/>
</dbReference>
<dbReference type="InterPro" id="IPR032821">
    <property type="entry name" value="PKS_assoc"/>
</dbReference>
<dbReference type="InterPro" id="IPR016035">
    <property type="entry name" value="Acyl_Trfase/lysoPLipase"/>
</dbReference>
<dbReference type="InterPro" id="IPR020807">
    <property type="entry name" value="PKS_DH"/>
</dbReference>
<dbReference type="FunFam" id="3.40.50.720:FF:000209">
    <property type="entry name" value="Polyketide synthase Pks12"/>
    <property type="match status" value="1"/>
</dbReference>
<dbReference type="SUPFAM" id="SSF47336">
    <property type="entry name" value="ACP-like"/>
    <property type="match status" value="1"/>
</dbReference>
<evidence type="ECO:0000313" key="12">
    <source>
        <dbReference type="EMBL" id="KAF2728283.1"/>
    </source>
</evidence>
<dbReference type="InterPro" id="IPR029063">
    <property type="entry name" value="SAM-dependent_MTases_sf"/>
</dbReference>
<dbReference type="EMBL" id="ML996287">
    <property type="protein sequence ID" value="KAF2728283.1"/>
    <property type="molecule type" value="Genomic_DNA"/>
</dbReference>
<evidence type="ECO:0000256" key="6">
    <source>
        <dbReference type="ARBA" id="ARBA00023268"/>
    </source>
</evidence>
<dbReference type="Gene3D" id="1.10.1200.10">
    <property type="entry name" value="ACP-like"/>
    <property type="match status" value="1"/>
</dbReference>
<dbReference type="Pfam" id="PF23114">
    <property type="entry name" value="NAD-bd_HRPKS_sdrA"/>
    <property type="match status" value="1"/>
</dbReference>
<dbReference type="InterPro" id="IPR057326">
    <property type="entry name" value="KR_dom"/>
</dbReference>
<sequence length="2611" mass="287882">MTLGATPGDASNMHAVDRLGTDIKHPEMDGIAIVGMSFKFPGGLESEDAFWEALLEKRNTATEFPKDRLSADGAFHPQNRKGTIPLRGGHFLTSDIARFDAPFFSISDTEAASLDPQQRGLLETTYRALENAGLPMQRVSGSKTSVFTGCFTNDWQHLALKDAEQCTQHAGIGFEPSILANRLSWFFNLRGTSFNVDSACSSSLVCVDLACKDLLNKDADMSIAAGCNLVFYPDIIHALSNLQLLSPDSQSYSFDSRANGYARGEGFGVLILKRLHDAVRDRDCIRAVIRGSGSNHDGRTTGLTNPSKSAQSQLIRDTYARARLSMTETRFVEAHGTGTAMGDPIEANAIGETFRSSRQPNQPLYVGALKSNIGHLEGASGIAGVIKTILVLEKGIIPPNANFVNINPRIDPEGLCITLPNKAVPWPAYGLRRASVNSFGFGGTNAHIILDDALHYLKDRSLLGNHQTVLTPTLSENYFRESSPAVISGRSTLNGTNNGSMNGLSKTQGADGSFPRLFAISAGDKETLGTHATLYADHVRGILARSTGKNSFLEDFIYTMSARRTTLPWRTTTIVESVKDLTDLSARLPPAQQAIPEPALCLVFTGQGAQYPGGAFSVLQRYDAYRRSLEDAEEYLQRFGCKWKVREELHKHEDVSKINDPEFSQPITTILQVALTDLLCSFNIYPKTVIGHSSGEIAAAYCKGALSRESAWKIAYFRGVMSSSRATLMDGQGAMMAIALSKESVLEYLDRIQEQAKKQTLTVACINSPNNVTIAGGSAQMDALESILVQDGVFARRLKVDIAYHTPYMNRVAQRYLESIVELDQGTKPPQPIAMISTVLGKEVPDEALCTPQYWVDNMTSPVLFAAAVGALQPPSETRIWESEGATSKRLKVTIILEVGFHSALKGPIRDCLGAGATRVGYESVLIRDKPPLNTLINAFGRLFCHGCPVDPESINSIGASASTRQAMVLCDLPEYPFNHAQRYWEEGRVSKRLRLHGQGKLDLLGKPNPDWNESEAKWRNFIRIGEMPWVEDHQINGSIVYPAAGMLVMAIEAAKQVADENRTIQGYELRDVVFLSALTVPTIPEGIETHLHLREIRDASSTSNSWSEFRLFSFDRDEWHENCRGSIRTQYHVSSAGVGSERDRLGKLDTIRNRHRELESAARGFFDKKMLYETLQKSGYEFGPSFQLVQDGCFGPSHVGKGDIKVFEWPEDCHPQPHVVHPCTLDALLHFSIAAFTQGGTVTVPTAVPSLIRKCWIANHGLSMDGAEIVRAAAWLTEQHDRGAEFDISVLDEHESKVLMEAHGLQLTVVAEKEEATSFNTDAGQICYHLDFKPDLELLNLKQLTEYCGKARMQDHEPIQFFNDLTFLLLFFLTQAMSQLKKSNVSSAHPHLLKYFDWAKTQLSLYADDQLPHAKQGWVNLFSNEADIESKCRKVEEANELGRAYVATGRKLTAILKGDTDALEFLFASGLLEGLYREVNSQRACFDELSHFLDALGHKNPGQKIVEVGAGTGGTTEKILRSLSAGVHGISAEPRYSVYCYTDISASFFESAPSKFFQYPNVEYKVLDVELDPESQNFDCGTFDVVVAANVLHATCSIATTLKNVRKLLKPGGYLIIYEPTRPEILRTAFIMGLLPGWWLASEPERKWGPTMSCESWDRSLRENGFSGSDLELPDFVSPECREGTIIVSKAIPPRTNGVHVSSNTAEVVLVMDKTSTMQQDVAQRLHSILPQDCLFANIEEAVAIEGLSEKCLVFLQEIWHPWLFDLSESHYSMFQNLTAVAHRILWVTAGGGSSCPKPEYGVVNGLFRVLRNEEPKRRYVTLALNIKSSVTNEHLESIGHMLRLLEEAPESMEDMEYVEIDGLLQLPRVVPESVLSEELLRRSLPHQYQSLMIKNSPPLKLSIGSVGLLDTLHFTDGEDSKLPLNANEVEVEVRSIGLNFRDCLMALGRVPSSSYGSECSGIVCRVGDDCSLSVGDRVAMSSSSTFRTHARAKEGQVVKIPDAMTFSEAASIPTQFCTAWQAIHEKARLQKGESILIHSAAGGTGQAAVQVARYIGGIVYATVGSDTKKNILVKEYGIPDDHIFYSRDSTFAEAVMRRTNNRGVDVVLNSLAGDGLVSSWECIAPHGRFIELGKWDMLSNSKLPMYPFLKNASFMCFDGFTWQFDRPEEAHHTLETVFRQFEKGPFHVARPLHVYSLEHTEEAFRSMQEGTVAGKIVLDLQKDTTVKTMLPTRPSFYIDNRSSYVVAGGLGGLGRSISRWLVTRGAKHLILLSRSGVREGASREFLDELERQGVVVRAPACDITDSVALENVLRTCQEELPPIKGCIQGSMVLRDAVFESMEYRDWRLGTDCKTIGSWNLHRLLLRDLDFFVMLSSASGIVGLHGQANYAAGNSYLDALAHYRVSIGERGVSLDLGAMTEDGLLAENPDFLNRVLGYGALNGIGREYFYAILDYYCNPSVALDISNSQPIIGLGSGMGVGRDGMAVTRQLLLRHLNDSETRSAGRKVDVEQASWKERFSTAGSPDEAAQVVAMALVEKLQRILGSVRGDVDMNKSVAAYGVDSLLAVELRSWLAKEFQADVSLFEISNGASFSALSMLVVSRSKARLGS</sequence>
<evidence type="ECO:0000256" key="7">
    <source>
        <dbReference type="ARBA" id="ARBA00023315"/>
    </source>
</evidence>
<evidence type="ECO:0000259" key="10">
    <source>
        <dbReference type="PROSITE" id="PS52004"/>
    </source>
</evidence>
<dbReference type="InterPro" id="IPR049900">
    <property type="entry name" value="PKS_mFAS_DH"/>
</dbReference>
<dbReference type="Gene3D" id="3.40.50.150">
    <property type="entry name" value="Vaccinia Virus protein VP39"/>
    <property type="match status" value="1"/>
</dbReference>
<dbReference type="InterPro" id="IPR013154">
    <property type="entry name" value="ADH-like_N"/>
</dbReference>
<dbReference type="InterPro" id="IPR049552">
    <property type="entry name" value="PKS_DH_N"/>
</dbReference>
<proteinExistence type="predicted"/>
<dbReference type="Pfam" id="PF16197">
    <property type="entry name" value="KAsynt_C_assoc"/>
    <property type="match status" value="1"/>
</dbReference>
<dbReference type="InterPro" id="IPR016036">
    <property type="entry name" value="Malonyl_transacylase_ACP-bd"/>
</dbReference>
<dbReference type="InterPro" id="IPR020806">
    <property type="entry name" value="PKS_PP-bd"/>
</dbReference>
<dbReference type="PANTHER" id="PTHR43775:SF29">
    <property type="entry name" value="ASPERFURANONE POLYKETIDE SYNTHASE AFOG-RELATED"/>
    <property type="match status" value="1"/>
</dbReference>
<dbReference type="InterPro" id="IPR036736">
    <property type="entry name" value="ACP-like_sf"/>
</dbReference>
<dbReference type="SUPFAM" id="SSF51735">
    <property type="entry name" value="NAD(P)-binding Rossmann-fold domains"/>
    <property type="match status" value="2"/>
</dbReference>
<dbReference type="Gene3D" id="3.40.366.10">
    <property type="entry name" value="Malonyl-Coenzyme A Acyl Carrier Protein, domain 2"/>
    <property type="match status" value="1"/>
</dbReference>
<dbReference type="CDD" id="cd02440">
    <property type="entry name" value="AdoMet_MTases"/>
    <property type="match status" value="1"/>
</dbReference>
<dbReference type="SUPFAM" id="SSF50129">
    <property type="entry name" value="GroES-like"/>
    <property type="match status" value="1"/>
</dbReference>
<dbReference type="InterPro" id="IPR014031">
    <property type="entry name" value="Ketoacyl_synth_C"/>
</dbReference>
<dbReference type="CDD" id="cd05274">
    <property type="entry name" value="KR_FAS_SDR_x"/>
    <property type="match status" value="1"/>
</dbReference>
<dbReference type="InterPro" id="IPR020843">
    <property type="entry name" value="ER"/>
</dbReference>
<evidence type="ECO:0000256" key="8">
    <source>
        <dbReference type="PROSITE-ProRule" id="PRU01363"/>
    </source>
</evidence>
<dbReference type="Gene3D" id="3.30.70.3290">
    <property type="match status" value="1"/>
</dbReference>
<evidence type="ECO:0000256" key="5">
    <source>
        <dbReference type="ARBA" id="ARBA00023002"/>
    </source>
</evidence>
<evidence type="ECO:0000259" key="11">
    <source>
        <dbReference type="PROSITE" id="PS52019"/>
    </source>
</evidence>
<feature type="active site" description="Proton acceptor; for dehydratase activity" evidence="8">
    <location>
        <position position="1034"/>
    </location>
</feature>
<evidence type="ECO:0000256" key="2">
    <source>
        <dbReference type="ARBA" id="ARBA00022553"/>
    </source>
</evidence>
<feature type="region of interest" description="N-terminal hotdog fold" evidence="8">
    <location>
        <begin position="1002"/>
        <end position="1135"/>
    </location>
</feature>
<dbReference type="SMART" id="SM00829">
    <property type="entry name" value="PKS_ER"/>
    <property type="match status" value="1"/>
</dbReference>
<feature type="domain" description="PKS/mFAS DH" evidence="11">
    <location>
        <begin position="1002"/>
        <end position="1317"/>
    </location>
</feature>
<dbReference type="SMART" id="SM00826">
    <property type="entry name" value="PKS_DH"/>
    <property type="match status" value="1"/>
</dbReference>
<dbReference type="InterPro" id="IPR001227">
    <property type="entry name" value="Ac_transferase_dom_sf"/>
</dbReference>
<feature type="region of interest" description="C-terminal hotdog fold" evidence="8">
    <location>
        <begin position="1164"/>
        <end position="1317"/>
    </location>
</feature>
<dbReference type="Pfam" id="PF00550">
    <property type="entry name" value="PP-binding"/>
    <property type="match status" value="1"/>
</dbReference>
<dbReference type="Gene3D" id="3.10.129.110">
    <property type="entry name" value="Polyketide synthase dehydratase"/>
    <property type="match status" value="1"/>
</dbReference>
<dbReference type="PROSITE" id="PS00012">
    <property type="entry name" value="PHOSPHOPANTETHEINE"/>
    <property type="match status" value="1"/>
</dbReference>
<dbReference type="Pfam" id="PF00698">
    <property type="entry name" value="Acyl_transf_1"/>
    <property type="match status" value="1"/>
</dbReference>
<dbReference type="Pfam" id="PF13602">
    <property type="entry name" value="ADH_zinc_N_2"/>
    <property type="match status" value="1"/>
</dbReference>
<dbReference type="Pfam" id="PF08240">
    <property type="entry name" value="ADH_N"/>
    <property type="match status" value="1"/>
</dbReference>
<dbReference type="OrthoDB" id="329835at2759"/>
<dbReference type="SMART" id="SM00827">
    <property type="entry name" value="PKS_AT"/>
    <property type="match status" value="1"/>
</dbReference>
<dbReference type="InterPro" id="IPR006162">
    <property type="entry name" value="Ppantetheine_attach_site"/>
</dbReference>
<dbReference type="GO" id="GO:0031177">
    <property type="term" value="F:phosphopantetheine binding"/>
    <property type="evidence" value="ECO:0007669"/>
    <property type="project" value="InterPro"/>
</dbReference>
<dbReference type="PROSITE" id="PS01162">
    <property type="entry name" value="QOR_ZETA_CRYSTAL"/>
    <property type="match status" value="1"/>
</dbReference>
<dbReference type="GO" id="GO:1901336">
    <property type="term" value="P:lactone biosynthetic process"/>
    <property type="evidence" value="ECO:0007669"/>
    <property type="project" value="UniProtKB-ARBA"/>
</dbReference>
<dbReference type="InterPro" id="IPR056501">
    <property type="entry name" value="NAD-bd_HRPKS_sdrA"/>
</dbReference>
<dbReference type="Gene3D" id="3.40.47.10">
    <property type="match status" value="1"/>
</dbReference>
<dbReference type="PROSITE" id="PS50075">
    <property type="entry name" value="CARRIER"/>
    <property type="match status" value="1"/>
</dbReference>
<dbReference type="SMART" id="SM00822">
    <property type="entry name" value="PKS_KR"/>
    <property type="match status" value="1"/>
</dbReference>
<dbReference type="InterPro" id="IPR009081">
    <property type="entry name" value="PP-bd_ACP"/>
</dbReference>
<dbReference type="InterPro" id="IPR013968">
    <property type="entry name" value="PKS_KR"/>
</dbReference>
<organism evidence="12 13">
    <name type="scientific">Polyplosphaeria fusca</name>
    <dbReference type="NCBI Taxonomy" id="682080"/>
    <lineage>
        <taxon>Eukaryota</taxon>
        <taxon>Fungi</taxon>
        <taxon>Dikarya</taxon>
        <taxon>Ascomycota</taxon>
        <taxon>Pezizomycotina</taxon>
        <taxon>Dothideomycetes</taxon>
        <taxon>Pleosporomycetidae</taxon>
        <taxon>Pleosporales</taxon>
        <taxon>Tetraplosphaeriaceae</taxon>
        <taxon>Polyplosphaeria</taxon>
    </lineage>
</organism>
<protein>
    <submittedName>
        <fullName evidence="12">Reducing type I polyketide synthase</fullName>
    </submittedName>
</protein>
<dbReference type="GO" id="GO:0016491">
    <property type="term" value="F:oxidoreductase activity"/>
    <property type="evidence" value="ECO:0007669"/>
    <property type="project" value="UniProtKB-KW"/>
</dbReference>
<dbReference type="CDD" id="cd05195">
    <property type="entry name" value="enoyl_red"/>
    <property type="match status" value="1"/>
</dbReference>
<keyword evidence="5" id="KW-0560">Oxidoreductase</keyword>
<dbReference type="InterPro" id="IPR016039">
    <property type="entry name" value="Thiolase-like"/>
</dbReference>
<dbReference type="InterPro" id="IPR042104">
    <property type="entry name" value="PKS_dehydratase_sf"/>
</dbReference>
<dbReference type="SUPFAM" id="SSF53901">
    <property type="entry name" value="Thiolase-like"/>
    <property type="match status" value="1"/>
</dbReference>
<evidence type="ECO:0000256" key="1">
    <source>
        <dbReference type="ARBA" id="ARBA00022450"/>
    </source>
</evidence>